<reference evidence="1" key="1">
    <citation type="journal article" date="2015" name="Nature">
        <title>Complex archaea that bridge the gap between prokaryotes and eukaryotes.</title>
        <authorList>
            <person name="Spang A."/>
            <person name="Saw J.H."/>
            <person name="Jorgensen S.L."/>
            <person name="Zaremba-Niedzwiedzka K."/>
            <person name="Martijn J."/>
            <person name="Lind A.E."/>
            <person name="van Eijk R."/>
            <person name="Schleper C."/>
            <person name="Guy L."/>
            <person name="Ettema T.J."/>
        </authorList>
    </citation>
    <scope>NUCLEOTIDE SEQUENCE</scope>
</reference>
<name>A0A0F9SE08_9ZZZZ</name>
<accession>A0A0F9SE08</accession>
<sequence>MENQLRNEEMQRIQDRGIEFNRKTRTKTQPSAEDLVEEIKQEKKIINRVDGGEKNGF</sequence>
<evidence type="ECO:0000313" key="1">
    <source>
        <dbReference type="EMBL" id="KKN27628.1"/>
    </source>
</evidence>
<dbReference type="EMBL" id="LAZR01002621">
    <property type="protein sequence ID" value="KKN27628.1"/>
    <property type="molecule type" value="Genomic_DNA"/>
</dbReference>
<protein>
    <submittedName>
        <fullName evidence="1">Uncharacterized protein</fullName>
    </submittedName>
</protein>
<comment type="caution">
    <text evidence="1">The sequence shown here is derived from an EMBL/GenBank/DDBJ whole genome shotgun (WGS) entry which is preliminary data.</text>
</comment>
<proteinExistence type="predicted"/>
<gene>
    <name evidence="1" type="ORF">LCGC14_0862650</name>
</gene>
<dbReference type="AlphaFoldDB" id="A0A0F9SE08"/>
<organism evidence="1">
    <name type="scientific">marine sediment metagenome</name>
    <dbReference type="NCBI Taxonomy" id="412755"/>
    <lineage>
        <taxon>unclassified sequences</taxon>
        <taxon>metagenomes</taxon>
        <taxon>ecological metagenomes</taxon>
    </lineage>
</organism>